<dbReference type="EMBL" id="LHPH01000014">
    <property type="protein sequence ID" value="KPH62187.1"/>
    <property type="molecule type" value="Genomic_DNA"/>
</dbReference>
<dbReference type="GO" id="GO:0006260">
    <property type="term" value="P:DNA replication"/>
    <property type="evidence" value="ECO:0007669"/>
    <property type="project" value="UniProtKB-UniRule"/>
</dbReference>
<keyword evidence="6" id="KW-1185">Reference proteome</keyword>
<name>A0A0N1MV46_9GAMM</name>
<dbReference type="OrthoDB" id="9809878at2"/>
<dbReference type="Gene3D" id="2.40.50.140">
    <property type="entry name" value="Nucleic acid-binding proteins"/>
    <property type="match status" value="1"/>
</dbReference>
<dbReference type="CDD" id="cd04496">
    <property type="entry name" value="SSB_OBF"/>
    <property type="match status" value="1"/>
</dbReference>
<dbReference type="HAMAP" id="MF_00984">
    <property type="entry name" value="SSB"/>
    <property type="match status" value="1"/>
</dbReference>
<sequence length="239" mass="25312">MARGVNKVILVGNLGQDPEVRYMPNGNGVANITLATSDSYKDKNTGQMVDKTEWHRVVFFGKLAEIVGEYCRKGSQIYVEGKLQTRKWTDQQGQEKYTTEIVVDGFTGQMQMLGARGGDQQSGGYQGGQQSGGQSQGGYQQQNAPQQGGYNQQANAPAAQPQQSYSPAPQQAPAARPQSAPAAAPQQSNQYQGGQGGGYAPQGGGQPQGGFAPKPQSAPQGGASNPMEPPIDFDDDIPF</sequence>
<feature type="compositionally biased region" description="Low complexity" evidence="4">
    <location>
        <begin position="137"/>
        <end position="192"/>
    </location>
</feature>
<evidence type="ECO:0000256" key="1">
    <source>
        <dbReference type="ARBA" id="ARBA00023125"/>
    </source>
</evidence>
<comment type="caution">
    <text evidence="2">Lacks conserved residue(s) required for the propagation of feature annotation.</text>
</comment>
<dbReference type="RefSeq" id="WP_054454790.1">
    <property type="nucleotide sequence ID" value="NZ_LHPH01000014.1"/>
</dbReference>
<dbReference type="NCBIfam" id="TIGR00621">
    <property type="entry name" value="ssb"/>
    <property type="match status" value="1"/>
</dbReference>
<accession>A0A0N1MV46</accession>
<feature type="region of interest" description="Disordered" evidence="4">
    <location>
        <begin position="112"/>
        <end position="239"/>
    </location>
</feature>
<dbReference type="PANTHER" id="PTHR10302:SF27">
    <property type="entry name" value="SINGLE-STRANDED DNA-BINDING PROTEIN"/>
    <property type="match status" value="1"/>
</dbReference>
<dbReference type="PATRIC" id="fig|187330.3.peg.1003"/>
<proteinExistence type="inferred from homology"/>
<dbReference type="Pfam" id="PF00436">
    <property type="entry name" value="SSB"/>
    <property type="match status" value="1"/>
</dbReference>
<dbReference type="GO" id="GO:0009295">
    <property type="term" value="C:nucleoid"/>
    <property type="evidence" value="ECO:0007669"/>
    <property type="project" value="TreeGrafter"/>
</dbReference>
<evidence type="ECO:0000313" key="6">
    <source>
        <dbReference type="Proteomes" id="UP000037848"/>
    </source>
</evidence>
<dbReference type="Proteomes" id="UP000037848">
    <property type="component" value="Unassembled WGS sequence"/>
</dbReference>
<dbReference type="GO" id="GO:0006310">
    <property type="term" value="P:DNA recombination"/>
    <property type="evidence" value="ECO:0007669"/>
    <property type="project" value="UniProtKB-UniRule"/>
</dbReference>
<protein>
    <recommendedName>
        <fullName evidence="2 3">Single-stranded DNA-binding protein</fullName>
        <shortName evidence="2">SSB</shortName>
    </recommendedName>
</protein>
<comment type="caution">
    <text evidence="5">The sequence shown here is derived from an EMBL/GenBank/DDBJ whole genome shotgun (WGS) entry which is preliminary data.</text>
</comment>
<comment type="function">
    <text evidence="2">Plays an important role in DNA replication, recombination and repair. Binds to ssDNA and to an array of partner proteins to recruit them to their sites of action during DNA metabolism.</text>
</comment>
<evidence type="ECO:0000256" key="3">
    <source>
        <dbReference type="RuleBase" id="RU000524"/>
    </source>
</evidence>
<gene>
    <name evidence="5" type="ORF">ADS77_12875</name>
</gene>
<keyword evidence="2" id="KW-0234">DNA repair</keyword>
<evidence type="ECO:0000313" key="5">
    <source>
        <dbReference type="EMBL" id="KPH62187.1"/>
    </source>
</evidence>
<keyword evidence="2" id="KW-0227">DNA damage</keyword>
<dbReference type="GO" id="GO:0003697">
    <property type="term" value="F:single-stranded DNA binding"/>
    <property type="evidence" value="ECO:0007669"/>
    <property type="project" value="UniProtKB-UniRule"/>
</dbReference>
<reference evidence="5 6" key="1">
    <citation type="submission" date="2015-08" db="EMBL/GenBank/DDBJ databases">
        <title>Draft Genome Sequence of Pseudoalteromonas porphyrae UCD-SED14.</title>
        <authorList>
            <person name="Coil D.A."/>
            <person name="Jospin G."/>
            <person name="Lee R.D."/>
            <person name="Eisen J.A."/>
        </authorList>
    </citation>
    <scope>NUCLEOTIDE SEQUENCE [LARGE SCALE GENOMIC DNA]</scope>
    <source>
        <strain evidence="5 6">UCD-SED14</strain>
    </source>
</reference>
<dbReference type="AlphaFoldDB" id="A0A0N1MV46"/>
<feature type="compositionally biased region" description="Gly residues" evidence="4">
    <location>
        <begin position="115"/>
        <end position="136"/>
    </location>
</feature>
<dbReference type="PANTHER" id="PTHR10302">
    <property type="entry name" value="SINGLE-STRANDED DNA-BINDING PROTEIN"/>
    <property type="match status" value="1"/>
</dbReference>
<keyword evidence="2" id="KW-0235">DNA replication</keyword>
<organism evidence="5 6">
    <name type="scientific">Pseudoalteromonas porphyrae</name>
    <dbReference type="NCBI Taxonomy" id="187330"/>
    <lineage>
        <taxon>Bacteria</taxon>
        <taxon>Pseudomonadati</taxon>
        <taxon>Pseudomonadota</taxon>
        <taxon>Gammaproteobacteria</taxon>
        <taxon>Alteromonadales</taxon>
        <taxon>Pseudoalteromonadaceae</taxon>
        <taxon>Pseudoalteromonas</taxon>
    </lineage>
</organism>
<dbReference type="SUPFAM" id="SSF50249">
    <property type="entry name" value="Nucleic acid-binding proteins"/>
    <property type="match status" value="1"/>
</dbReference>
<evidence type="ECO:0000256" key="4">
    <source>
        <dbReference type="SAM" id="MobiDB-lite"/>
    </source>
</evidence>
<dbReference type="PROSITE" id="PS50935">
    <property type="entry name" value="SSB"/>
    <property type="match status" value="1"/>
</dbReference>
<dbReference type="STRING" id="187330.AMS58_09870"/>
<keyword evidence="2" id="KW-0233">DNA recombination</keyword>
<dbReference type="InterPro" id="IPR000424">
    <property type="entry name" value="Primosome_PriB/ssb"/>
</dbReference>
<feature type="short sequence motif" description="Important for interaction with partner proteins" evidence="2">
    <location>
        <begin position="234"/>
        <end position="239"/>
    </location>
</feature>
<dbReference type="InterPro" id="IPR012340">
    <property type="entry name" value="NA-bd_OB-fold"/>
</dbReference>
<keyword evidence="1 2" id="KW-0238">DNA-binding</keyword>
<feature type="compositionally biased region" description="Gly residues" evidence="4">
    <location>
        <begin position="193"/>
        <end position="208"/>
    </location>
</feature>
<comment type="subunit">
    <text evidence="2">Homotetramer.</text>
</comment>
<dbReference type="InterPro" id="IPR011344">
    <property type="entry name" value="ssDNA-bd"/>
</dbReference>
<evidence type="ECO:0000256" key="2">
    <source>
        <dbReference type="HAMAP-Rule" id="MF_00984"/>
    </source>
</evidence>
<dbReference type="GO" id="GO:0006281">
    <property type="term" value="P:DNA repair"/>
    <property type="evidence" value="ECO:0007669"/>
    <property type="project" value="UniProtKB-UniRule"/>
</dbReference>